<gene>
    <name evidence="1" type="ORF">H1191_02930</name>
</gene>
<comment type="caution">
    <text evidence="1">The sequence shown here is derived from an EMBL/GenBank/DDBJ whole genome shotgun (WGS) entry which is preliminary data.</text>
</comment>
<dbReference type="EMBL" id="JACEIQ010000001">
    <property type="protein sequence ID" value="MBA4493265.1"/>
    <property type="molecule type" value="Genomic_DNA"/>
</dbReference>
<proteinExistence type="predicted"/>
<reference evidence="1 2" key="1">
    <citation type="submission" date="2020-07" db="EMBL/GenBank/DDBJ databases">
        <authorList>
            <person name="Feng H."/>
        </authorList>
    </citation>
    <scope>NUCLEOTIDE SEQUENCE [LARGE SCALE GENOMIC DNA]</scope>
    <source>
        <strain evidence="2">s-10</strain>
    </source>
</reference>
<evidence type="ECO:0000313" key="2">
    <source>
        <dbReference type="Proteomes" id="UP000535491"/>
    </source>
</evidence>
<organism evidence="1 2">
    <name type="scientific">Paenactinomyces guangxiensis</name>
    <dbReference type="NCBI Taxonomy" id="1490290"/>
    <lineage>
        <taxon>Bacteria</taxon>
        <taxon>Bacillati</taxon>
        <taxon>Bacillota</taxon>
        <taxon>Bacilli</taxon>
        <taxon>Bacillales</taxon>
        <taxon>Thermoactinomycetaceae</taxon>
        <taxon>Paenactinomyces</taxon>
    </lineage>
</organism>
<dbReference type="RefSeq" id="WP_181750462.1">
    <property type="nucleotide sequence ID" value="NZ_JACEIQ010000001.1"/>
</dbReference>
<dbReference type="Proteomes" id="UP000535491">
    <property type="component" value="Unassembled WGS sequence"/>
</dbReference>
<evidence type="ECO:0000313" key="1">
    <source>
        <dbReference type="EMBL" id="MBA4493265.1"/>
    </source>
</evidence>
<protein>
    <submittedName>
        <fullName evidence="1">Uncharacterized protein</fullName>
    </submittedName>
</protein>
<name>A0A7W2A776_9BACL</name>
<keyword evidence="2" id="KW-1185">Reference proteome</keyword>
<accession>A0A7W2A776</accession>
<sequence>MIKFHYIYRPATGEYLQDYVSDRYGLHLVWSYLPDHACEFTSYPFAKDLAEIISQADKIRTQVLPFKQICRNIMMVRSA</sequence>
<dbReference type="AlphaFoldDB" id="A0A7W2A776"/>